<evidence type="ECO:0000313" key="2">
    <source>
        <dbReference type="Proteomes" id="UP000215914"/>
    </source>
</evidence>
<dbReference type="AlphaFoldDB" id="A0A9K3DN83"/>
<name>A0A9K3DN83_HELAN</name>
<proteinExistence type="predicted"/>
<gene>
    <name evidence="1" type="ORF">HanXRQr2_Chr16g0732201</name>
</gene>
<sequence length="170" mass="19424">MFRVLKIMNYHPAITRICGMMIKNPKQYKFSSMRIIETMKTKQFAFQMMKIMKNQRARIKICGIPETIPVHQNDEKKAICVSDDENYEPAACSNIPKRSFMDSGFNKMDCVGDKDRSNTKISGSSGEVEVVALFTPSPEYRNRKKRAVSVVCPEIIDLTESPICVFTDHS</sequence>
<protein>
    <submittedName>
        <fullName evidence="1">Uncharacterized protein</fullName>
    </submittedName>
</protein>
<reference evidence="1" key="1">
    <citation type="journal article" date="2017" name="Nature">
        <title>The sunflower genome provides insights into oil metabolism, flowering and Asterid evolution.</title>
        <authorList>
            <person name="Badouin H."/>
            <person name="Gouzy J."/>
            <person name="Grassa C.J."/>
            <person name="Murat F."/>
            <person name="Staton S.E."/>
            <person name="Cottret L."/>
            <person name="Lelandais-Briere C."/>
            <person name="Owens G.L."/>
            <person name="Carrere S."/>
            <person name="Mayjonade B."/>
            <person name="Legrand L."/>
            <person name="Gill N."/>
            <person name="Kane N.C."/>
            <person name="Bowers J.E."/>
            <person name="Hubner S."/>
            <person name="Bellec A."/>
            <person name="Berard A."/>
            <person name="Berges H."/>
            <person name="Blanchet N."/>
            <person name="Boniface M.C."/>
            <person name="Brunel D."/>
            <person name="Catrice O."/>
            <person name="Chaidir N."/>
            <person name="Claudel C."/>
            <person name="Donnadieu C."/>
            <person name="Faraut T."/>
            <person name="Fievet G."/>
            <person name="Helmstetter N."/>
            <person name="King M."/>
            <person name="Knapp S.J."/>
            <person name="Lai Z."/>
            <person name="Le Paslier M.C."/>
            <person name="Lippi Y."/>
            <person name="Lorenzon L."/>
            <person name="Mandel J.R."/>
            <person name="Marage G."/>
            <person name="Marchand G."/>
            <person name="Marquand E."/>
            <person name="Bret-Mestries E."/>
            <person name="Morien E."/>
            <person name="Nambeesan S."/>
            <person name="Nguyen T."/>
            <person name="Pegot-Espagnet P."/>
            <person name="Pouilly N."/>
            <person name="Raftis F."/>
            <person name="Sallet E."/>
            <person name="Schiex T."/>
            <person name="Thomas J."/>
            <person name="Vandecasteele C."/>
            <person name="Vares D."/>
            <person name="Vear F."/>
            <person name="Vautrin S."/>
            <person name="Crespi M."/>
            <person name="Mangin B."/>
            <person name="Burke J.M."/>
            <person name="Salse J."/>
            <person name="Munos S."/>
            <person name="Vincourt P."/>
            <person name="Rieseberg L.H."/>
            <person name="Langlade N.B."/>
        </authorList>
    </citation>
    <scope>NUCLEOTIDE SEQUENCE</scope>
    <source>
        <tissue evidence="1">Leaves</tissue>
    </source>
</reference>
<reference evidence="1" key="2">
    <citation type="submission" date="2020-06" db="EMBL/GenBank/DDBJ databases">
        <title>Helianthus annuus Genome sequencing and assembly Release 2.</title>
        <authorList>
            <person name="Gouzy J."/>
            <person name="Langlade N."/>
            <person name="Munos S."/>
        </authorList>
    </citation>
    <scope>NUCLEOTIDE SEQUENCE</scope>
    <source>
        <tissue evidence="1">Leaves</tissue>
    </source>
</reference>
<keyword evidence="2" id="KW-1185">Reference proteome</keyword>
<organism evidence="1 2">
    <name type="scientific">Helianthus annuus</name>
    <name type="common">Common sunflower</name>
    <dbReference type="NCBI Taxonomy" id="4232"/>
    <lineage>
        <taxon>Eukaryota</taxon>
        <taxon>Viridiplantae</taxon>
        <taxon>Streptophyta</taxon>
        <taxon>Embryophyta</taxon>
        <taxon>Tracheophyta</taxon>
        <taxon>Spermatophyta</taxon>
        <taxon>Magnoliopsida</taxon>
        <taxon>eudicotyledons</taxon>
        <taxon>Gunneridae</taxon>
        <taxon>Pentapetalae</taxon>
        <taxon>asterids</taxon>
        <taxon>campanulids</taxon>
        <taxon>Asterales</taxon>
        <taxon>Asteraceae</taxon>
        <taxon>Asteroideae</taxon>
        <taxon>Heliantheae alliance</taxon>
        <taxon>Heliantheae</taxon>
        <taxon>Helianthus</taxon>
    </lineage>
</organism>
<evidence type="ECO:0000313" key="1">
    <source>
        <dbReference type="EMBL" id="KAF5758692.1"/>
    </source>
</evidence>
<dbReference type="EMBL" id="MNCJ02000331">
    <property type="protein sequence ID" value="KAF5758692.1"/>
    <property type="molecule type" value="Genomic_DNA"/>
</dbReference>
<dbReference type="Proteomes" id="UP000215914">
    <property type="component" value="Unassembled WGS sequence"/>
</dbReference>
<comment type="caution">
    <text evidence="1">The sequence shown here is derived from an EMBL/GenBank/DDBJ whole genome shotgun (WGS) entry which is preliminary data.</text>
</comment>
<accession>A0A9K3DN83</accession>
<dbReference type="Gramene" id="mRNA:HanXRQr2_Chr16g0732201">
    <property type="protein sequence ID" value="mRNA:HanXRQr2_Chr16g0732201"/>
    <property type="gene ID" value="HanXRQr2_Chr16g0732201"/>
</dbReference>